<evidence type="ECO:0000313" key="2">
    <source>
        <dbReference type="EMBL" id="KAF9487081.1"/>
    </source>
</evidence>
<comment type="caution">
    <text evidence="2">The sequence shown here is derived from an EMBL/GenBank/DDBJ whole genome shotgun (WGS) entry which is preliminary data.</text>
</comment>
<name>A0A9P5ZJM9_PLEER</name>
<keyword evidence="3" id="KW-1185">Reference proteome</keyword>
<organism evidence="2 3">
    <name type="scientific">Pleurotus eryngii</name>
    <name type="common">Boletus of the steppes</name>
    <dbReference type="NCBI Taxonomy" id="5323"/>
    <lineage>
        <taxon>Eukaryota</taxon>
        <taxon>Fungi</taxon>
        <taxon>Dikarya</taxon>
        <taxon>Basidiomycota</taxon>
        <taxon>Agaricomycotina</taxon>
        <taxon>Agaricomycetes</taxon>
        <taxon>Agaricomycetidae</taxon>
        <taxon>Agaricales</taxon>
        <taxon>Pleurotineae</taxon>
        <taxon>Pleurotaceae</taxon>
        <taxon>Pleurotus</taxon>
    </lineage>
</organism>
<accession>A0A9P5ZJM9</accession>
<evidence type="ECO:0000313" key="3">
    <source>
        <dbReference type="Proteomes" id="UP000807025"/>
    </source>
</evidence>
<feature type="region of interest" description="Disordered" evidence="1">
    <location>
        <begin position="1"/>
        <end position="24"/>
    </location>
</feature>
<reference evidence="2" key="1">
    <citation type="submission" date="2020-11" db="EMBL/GenBank/DDBJ databases">
        <authorList>
            <consortium name="DOE Joint Genome Institute"/>
            <person name="Ahrendt S."/>
            <person name="Riley R."/>
            <person name="Andreopoulos W."/>
            <person name="Labutti K."/>
            <person name="Pangilinan J."/>
            <person name="Ruiz-Duenas F.J."/>
            <person name="Barrasa J.M."/>
            <person name="Sanchez-Garcia M."/>
            <person name="Camarero S."/>
            <person name="Miyauchi S."/>
            <person name="Serrano A."/>
            <person name="Linde D."/>
            <person name="Babiker R."/>
            <person name="Drula E."/>
            <person name="Ayuso-Fernandez I."/>
            <person name="Pacheco R."/>
            <person name="Padilla G."/>
            <person name="Ferreira P."/>
            <person name="Barriuso J."/>
            <person name="Kellner H."/>
            <person name="Castanera R."/>
            <person name="Alfaro M."/>
            <person name="Ramirez L."/>
            <person name="Pisabarro A.G."/>
            <person name="Kuo A."/>
            <person name="Tritt A."/>
            <person name="Lipzen A."/>
            <person name="He G."/>
            <person name="Yan M."/>
            <person name="Ng V."/>
            <person name="Cullen D."/>
            <person name="Martin F."/>
            <person name="Rosso M.-N."/>
            <person name="Henrissat B."/>
            <person name="Hibbett D."/>
            <person name="Martinez A.T."/>
            <person name="Grigoriev I.V."/>
        </authorList>
    </citation>
    <scope>NUCLEOTIDE SEQUENCE</scope>
    <source>
        <strain evidence="2">ATCC 90797</strain>
    </source>
</reference>
<dbReference type="EMBL" id="MU154824">
    <property type="protein sequence ID" value="KAF9487081.1"/>
    <property type="molecule type" value="Genomic_DNA"/>
</dbReference>
<gene>
    <name evidence="2" type="ORF">BDN71DRAFT_1514313</name>
</gene>
<dbReference type="AlphaFoldDB" id="A0A9P5ZJM9"/>
<sequence length="177" mass="19472">MHVPVPEPSWAPRQAKPDEPGPWTRVCPRIRLKVPPGSTTLQVASRPLISDGFQTVLGQSEAVTPPQSHPCTTQTDRLAMQALTRLPSHPLHSLSHHHHPPSYLHEFPTVPDVLGLVPQRTKVLYTPIALDLVRQVQESREVTKALRDAPLLAPSISRSSTLPSYSIQRAIASASPR</sequence>
<dbReference type="Proteomes" id="UP000807025">
    <property type="component" value="Unassembled WGS sequence"/>
</dbReference>
<protein>
    <submittedName>
        <fullName evidence="2">Uncharacterized protein</fullName>
    </submittedName>
</protein>
<proteinExistence type="predicted"/>
<evidence type="ECO:0000256" key="1">
    <source>
        <dbReference type="SAM" id="MobiDB-lite"/>
    </source>
</evidence>